<dbReference type="STRING" id="51511.ENSCSAVP00000009873"/>
<dbReference type="Gene3D" id="3.40.30.10">
    <property type="entry name" value="Glutaredoxin"/>
    <property type="match status" value="1"/>
</dbReference>
<reference evidence="5" key="3">
    <citation type="submission" date="2025-09" db="UniProtKB">
        <authorList>
            <consortium name="Ensembl"/>
        </authorList>
    </citation>
    <scope>IDENTIFICATION</scope>
</reference>
<dbReference type="PROSITE" id="PS00195">
    <property type="entry name" value="GLUTAREDOXIN_1"/>
    <property type="match status" value="1"/>
</dbReference>
<evidence type="ECO:0000256" key="2">
    <source>
        <dbReference type="ARBA" id="ARBA00007409"/>
    </source>
</evidence>
<dbReference type="FunCoup" id="H2YX12">
    <property type="interactions" value="391"/>
</dbReference>
<reference evidence="5" key="2">
    <citation type="submission" date="2025-08" db="UniProtKB">
        <authorList>
            <consortium name="Ensembl"/>
        </authorList>
    </citation>
    <scope>IDENTIFICATION</scope>
</reference>
<proteinExistence type="inferred from homology"/>
<dbReference type="Ensembl" id="ENSCSAVT00000009992.1">
    <property type="protein sequence ID" value="ENSCSAVP00000009873.1"/>
    <property type="gene ID" value="ENSCSAVG00000005803.1"/>
</dbReference>
<comment type="similarity">
    <text evidence="2">Belongs to the GST superfamily.</text>
</comment>
<name>H2YX12_CIOSA</name>
<dbReference type="PANTHER" id="PTHR12782:SF5">
    <property type="entry name" value="PROSTAGLANDIN E SYNTHASE 2"/>
    <property type="match status" value="1"/>
</dbReference>
<dbReference type="Pfam" id="PF00462">
    <property type="entry name" value="Glutaredoxin"/>
    <property type="match status" value="1"/>
</dbReference>
<dbReference type="SUPFAM" id="SSF47616">
    <property type="entry name" value="GST C-terminal domain-like"/>
    <property type="match status" value="1"/>
</dbReference>
<dbReference type="eggNOG" id="KOG3029">
    <property type="taxonomic scope" value="Eukaryota"/>
</dbReference>
<dbReference type="InParanoid" id="H2YX12"/>
<evidence type="ECO:0000256" key="1">
    <source>
        <dbReference type="ARBA" id="ARBA00002549"/>
    </source>
</evidence>
<dbReference type="InterPro" id="IPR036282">
    <property type="entry name" value="Glutathione-S-Trfase_C_sf"/>
</dbReference>
<dbReference type="PANTHER" id="PTHR12782">
    <property type="entry name" value="MICROSOMAL PROSTAGLANDIN E SYNTHASE-2"/>
    <property type="match status" value="1"/>
</dbReference>
<dbReference type="SFLD" id="SFLDG01203">
    <property type="entry name" value="Prostaglandin_E_synthase_like1"/>
    <property type="match status" value="1"/>
</dbReference>
<keyword evidence="6" id="KW-1185">Reference proteome</keyword>
<dbReference type="OMA" id="DYCLTEG"/>
<dbReference type="GO" id="GO:0005739">
    <property type="term" value="C:mitochondrion"/>
    <property type="evidence" value="ECO:0007669"/>
    <property type="project" value="TreeGrafter"/>
</dbReference>
<dbReference type="InterPro" id="IPR040079">
    <property type="entry name" value="Glutathione_S-Trfase"/>
</dbReference>
<sequence>MFFSMLFGGGTFVYLNNKRQLIRCHHKDVENTCNAYAEKWKGTKIKLYQYQTCPFCTKTRCFLQAQGIPFENIEVHPIFKKEIQFSKSKKVPLVTVEKNGKLQQLSDSSLIISVLSSYMINNDREIEELVKCYPITTVVNEKGKAEKVILNKHWLISEEPVVQTAENDPRKEEAKWRFWVDDYLVHLISPNVYRTYREAFQAFDYHVKQGRFNGTWEGVVAKYLGSVAMWGIAKKLKKKYKLEENVRLDLYRACNTWTEAIGKDRTFMGGSKPNLADVSVFGVLSVMENLDAFQDVLKHTSIKKWYYKTKQAIEEHNGQNLNLNISA</sequence>
<dbReference type="UniPathway" id="UPA00662"/>
<organism evidence="5 6">
    <name type="scientific">Ciona savignyi</name>
    <name type="common">Pacific transparent sea squirt</name>
    <dbReference type="NCBI Taxonomy" id="51511"/>
    <lineage>
        <taxon>Eukaryota</taxon>
        <taxon>Metazoa</taxon>
        <taxon>Chordata</taxon>
        <taxon>Tunicata</taxon>
        <taxon>Ascidiacea</taxon>
        <taxon>Phlebobranchia</taxon>
        <taxon>Cionidae</taxon>
        <taxon>Ciona</taxon>
    </lineage>
</organism>
<dbReference type="HOGENOM" id="CLU_011226_0_0_1"/>
<accession>H2YX12</accession>
<dbReference type="InterPro" id="IPR034335">
    <property type="entry name" value="PGES2_C"/>
</dbReference>
<evidence type="ECO:0000313" key="5">
    <source>
        <dbReference type="Ensembl" id="ENSCSAVP00000009873.1"/>
    </source>
</evidence>
<dbReference type="InterPro" id="IPR002109">
    <property type="entry name" value="Glutaredoxin"/>
</dbReference>
<dbReference type="InterPro" id="IPR011767">
    <property type="entry name" value="GLR_AS"/>
</dbReference>
<feature type="domain" description="Glutaredoxin" evidence="4">
    <location>
        <begin position="45"/>
        <end position="97"/>
    </location>
</feature>
<dbReference type="Proteomes" id="UP000007875">
    <property type="component" value="Unassembled WGS sequence"/>
</dbReference>
<evidence type="ECO:0000313" key="6">
    <source>
        <dbReference type="Proteomes" id="UP000007875"/>
    </source>
</evidence>
<evidence type="ECO:0000259" key="4">
    <source>
        <dbReference type="Pfam" id="PF00462"/>
    </source>
</evidence>
<dbReference type="PROSITE" id="PS51354">
    <property type="entry name" value="GLUTAREDOXIN_2"/>
    <property type="match status" value="1"/>
</dbReference>
<dbReference type="Gene3D" id="6.20.200.30">
    <property type="match status" value="1"/>
</dbReference>
<dbReference type="InterPro" id="IPR034334">
    <property type="entry name" value="PGES2"/>
</dbReference>
<dbReference type="GO" id="GO:0050220">
    <property type="term" value="F:prostaglandin-E synthase activity"/>
    <property type="evidence" value="ECO:0007669"/>
    <property type="project" value="InterPro"/>
</dbReference>
<evidence type="ECO:0000256" key="3">
    <source>
        <dbReference type="ARBA" id="ARBA00023098"/>
    </source>
</evidence>
<dbReference type="InterPro" id="IPR036249">
    <property type="entry name" value="Thioredoxin-like_sf"/>
</dbReference>
<protein>
    <recommendedName>
        <fullName evidence="4">Glutaredoxin domain-containing protein</fullName>
    </recommendedName>
</protein>
<dbReference type="GeneTree" id="ENSGT00390000000224"/>
<dbReference type="Gene3D" id="1.20.1050.10">
    <property type="match status" value="1"/>
</dbReference>
<dbReference type="SFLD" id="SFLDS00019">
    <property type="entry name" value="Glutathione_Transferase_(cytos"/>
    <property type="match status" value="1"/>
</dbReference>
<dbReference type="AlphaFoldDB" id="H2YX12"/>
<dbReference type="CDD" id="cd03197">
    <property type="entry name" value="GST_C_mPGES2"/>
    <property type="match status" value="1"/>
</dbReference>
<dbReference type="GO" id="GO:0001516">
    <property type="term" value="P:prostaglandin biosynthetic process"/>
    <property type="evidence" value="ECO:0007669"/>
    <property type="project" value="UniProtKB-UniPathway"/>
</dbReference>
<reference evidence="6" key="1">
    <citation type="submission" date="2003-08" db="EMBL/GenBank/DDBJ databases">
        <authorList>
            <person name="Birren B."/>
            <person name="Nusbaum C."/>
            <person name="Abebe A."/>
            <person name="Abouelleil A."/>
            <person name="Adekoya E."/>
            <person name="Ait-zahra M."/>
            <person name="Allen N."/>
            <person name="Allen T."/>
            <person name="An P."/>
            <person name="Anderson M."/>
            <person name="Anderson S."/>
            <person name="Arachchi H."/>
            <person name="Armbruster J."/>
            <person name="Bachantsang P."/>
            <person name="Baldwin J."/>
            <person name="Barry A."/>
            <person name="Bayul T."/>
            <person name="Blitshsteyn B."/>
            <person name="Bloom T."/>
            <person name="Blye J."/>
            <person name="Boguslavskiy L."/>
            <person name="Borowsky M."/>
            <person name="Boukhgalter B."/>
            <person name="Brunache A."/>
            <person name="Butler J."/>
            <person name="Calixte N."/>
            <person name="Calvo S."/>
            <person name="Camarata J."/>
            <person name="Campo K."/>
            <person name="Chang J."/>
            <person name="Cheshatsang Y."/>
            <person name="Citroen M."/>
            <person name="Collymore A."/>
            <person name="Considine T."/>
            <person name="Cook A."/>
            <person name="Cooke P."/>
            <person name="Corum B."/>
            <person name="Cuomo C."/>
            <person name="David R."/>
            <person name="Dawoe T."/>
            <person name="Degray S."/>
            <person name="Dodge S."/>
            <person name="Dooley K."/>
            <person name="Dorje P."/>
            <person name="Dorjee K."/>
            <person name="Dorris L."/>
            <person name="Duffey N."/>
            <person name="Dupes A."/>
            <person name="Elkins T."/>
            <person name="Engels R."/>
            <person name="Erickson J."/>
            <person name="Farina A."/>
            <person name="Faro S."/>
            <person name="Ferreira P."/>
            <person name="Fischer H."/>
            <person name="Fitzgerald M."/>
            <person name="Foley K."/>
            <person name="Gage D."/>
            <person name="Galagan J."/>
            <person name="Gearin G."/>
            <person name="Gnerre S."/>
            <person name="Gnirke A."/>
            <person name="Goyette A."/>
            <person name="Graham J."/>
            <person name="Grandbois E."/>
            <person name="Gyaltsen K."/>
            <person name="Hafez N."/>
            <person name="Hagopian D."/>
            <person name="Hagos B."/>
            <person name="Hall J."/>
            <person name="Hatcher B."/>
            <person name="Heller A."/>
            <person name="Higgins H."/>
            <person name="Honan T."/>
            <person name="Horn A."/>
            <person name="Houde N."/>
            <person name="Hughes L."/>
            <person name="Hulme W."/>
            <person name="Husby E."/>
            <person name="Iliev I."/>
            <person name="Jaffe D."/>
            <person name="Jones C."/>
            <person name="Kamal M."/>
            <person name="Kamat A."/>
            <person name="Kamvysselis M."/>
            <person name="Karlsson E."/>
            <person name="Kells C."/>
            <person name="Kieu A."/>
            <person name="Kisner P."/>
            <person name="Kodira C."/>
            <person name="Kulbokas E."/>
            <person name="Labutti K."/>
            <person name="Lama D."/>
            <person name="Landers T."/>
            <person name="Leger J."/>
            <person name="Levine S."/>
            <person name="Lewis D."/>
            <person name="Lewis T."/>
            <person name="Lindblad-toh K."/>
            <person name="Liu X."/>
            <person name="Lokyitsang T."/>
            <person name="Lokyitsang Y."/>
            <person name="Lucien O."/>
            <person name="Lui A."/>
            <person name="Ma L.J."/>
            <person name="Mabbitt R."/>
            <person name="Macdonald J."/>
            <person name="Maclean C."/>
            <person name="Major J."/>
            <person name="Manning J."/>
            <person name="Marabella R."/>
            <person name="Maru K."/>
            <person name="Matthews C."/>
            <person name="Mauceli E."/>
            <person name="Mccarthy M."/>
            <person name="Mcdonough S."/>
            <person name="Mcghee T."/>
            <person name="Meldrim J."/>
            <person name="Meneus L."/>
            <person name="Mesirov J."/>
            <person name="Mihalev A."/>
            <person name="Mihova T."/>
            <person name="Mikkelsen T."/>
            <person name="Mlenga V."/>
            <person name="Moru K."/>
            <person name="Mozes J."/>
            <person name="Mulrain L."/>
            <person name="Munson G."/>
            <person name="Naylor J."/>
            <person name="Newes C."/>
            <person name="Nguyen C."/>
            <person name="Nguyen N."/>
            <person name="Nguyen T."/>
            <person name="Nicol R."/>
            <person name="Nielsen C."/>
            <person name="Nizzari M."/>
            <person name="Norbu C."/>
            <person name="Norbu N."/>
            <person name="O'donnell P."/>
            <person name="Okoawo O."/>
            <person name="O'leary S."/>
            <person name="Omotosho B."/>
            <person name="O'neill K."/>
            <person name="Osman S."/>
            <person name="Parker S."/>
            <person name="Perrin D."/>
            <person name="Phunkhang P."/>
            <person name="Piqani B."/>
            <person name="Purcell S."/>
            <person name="Rachupka T."/>
            <person name="Ramasamy U."/>
            <person name="Rameau R."/>
            <person name="Ray V."/>
            <person name="Raymond C."/>
            <person name="Retta R."/>
            <person name="Richardson S."/>
            <person name="Rise C."/>
            <person name="Rodriguez J."/>
            <person name="Rogers J."/>
            <person name="Rogov P."/>
            <person name="Rutman M."/>
            <person name="Schupbach R."/>
            <person name="Seaman C."/>
            <person name="Settipalli S."/>
            <person name="Sharpe T."/>
            <person name="Sheridan J."/>
            <person name="Sherpa N."/>
            <person name="Shi J."/>
            <person name="Smirnov S."/>
            <person name="Smith C."/>
            <person name="Sougnez C."/>
            <person name="Spencer B."/>
            <person name="Stalker J."/>
            <person name="Stange-thomann N."/>
            <person name="Stavropoulos S."/>
            <person name="Stetson K."/>
            <person name="Stone C."/>
            <person name="Stone S."/>
            <person name="Stubbs M."/>
            <person name="Talamas J."/>
            <person name="Tchuinga P."/>
            <person name="Tenzing P."/>
            <person name="Tesfaye S."/>
            <person name="Theodore J."/>
            <person name="Thoulutsang Y."/>
            <person name="Topham K."/>
            <person name="Towey S."/>
            <person name="Tsamla T."/>
            <person name="Tsomo N."/>
            <person name="Vallee D."/>
            <person name="Vassiliev H."/>
            <person name="Venkataraman V."/>
            <person name="Vinson J."/>
            <person name="Vo A."/>
            <person name="Wade C."/>
            <person name="Wang S."/>
            <person name="Wangchuk T."/>
            <person name="Wangdi T."/>
            <person name="Whittaker C."/>
            <person name="Wilkinson J."/>
            <person name="Wu Y."/>
            <person name="Wyman D."/>
            <person name="Yadav S."/>
            <person name="Yang S."/>
            <person name="Yang X."/>
            <person name="Yeager S."/>
            <person name="Yee E."/>
            <person name="Young G."/>
            <person name="Zainoun J."/>
            <person name="Zembeck L."/>
            <person name="Zimmer A."/>
            <person name="Zody M."/>
            <person name="Lander E."/>
        </authorList>
    </citation>
    <scope>NUCLEOTIDE SEQUENCE [LARGE SCALE GENOMIC DNA]</scope>
</reference>
<comment type="function">
    <text evidence="1">Has a glutathione-disulfide oxidoreductase activity in the presence of NADPH and glutathione reductase. Reduces low molecular weight disulfides and proteins.</text>
</comment>
<keyword evidence="3" id="KW-0443">Lipid metabolism</keyword>
<dbReference type="SUPFAM" id="SSF52833">
    <property type="entry name" value="Thioredoxin-like"/>
    <property type="match status" value="1"/>
</dbReference>
<dbReference type="SFLD" id="SFLDG01182">
    <property type="entry name" value="Prostaglandin_E_synthase_like"/>
    <property type="match status" value="1"/>
</dbReference>